<organism evidence="1">
    <name type="scientific">marine sediment metagenome</name>
    <dbReference type="NCBI Taxonomy" id="412755"/>
    <lineage>
        <taxon>unclassified sequences</taxon>
        <taxon>metagenomes</taxon>
        <taxon>ecological metagenomes</taxon>
    </lineage>
</organism>
<reference evidence="1" key="1">
    <citation type="journal article" date="2014" name="Front. Microbiol.">
        <title>High frequency of phylogenetically diverse reductive dehalogenase-homologous genes in deep subseafloor sedimentary metagenomes.</title>
        <authorList>
            <person name="Kawai M."/>
            <person name="Futagami T."/>
            <person name="Toyoda A."/>
            <person name="Takaki Y."/>
            <person name="Nishi S."/>
            <person name="Hori S."/>
            <person name="Arai W."/>
            <person name="Tsubouchi T."/>
            <person name="Morono Y."/>
            <person name="Uchiyama I."/>
            <person name="Ito T."/>
            <person name="Fujiyama A."/>
            <person name="Inagaki F."/>
            <person name="Takami H."/>
        </authorList>
    </citation>
    <scope>NUCLEOTIDE SEQUENCE</scope>
    <source>
        <strain evidence="1">Expedition CK06-06</strain>
    </source>
</reference>
<comment type="caution">
    <text evidence="1">The sequence shown here is derived from an EMBL/GenBank/DDBJ whole genome shotgun (WGS) entry which is preliminary data.</text>
</comment>
<sequence length="52" mass="5285">MAATYEVVDLAIISTGSTGGVDIASTGDELIAEVGCPHITIAEVPAGWYGFD</sequence>
<dbReference type="EMBL" id="BARU01002275">
    <property type="protein sequence ID" value="GAH26147.1"/>
    <property type="molecule type" value="Genomic_DNA"/>
</dbReference>
<accession>X1E0U2</accession>
<evidence type="ECO:0000313" key="1">
    <source>
        <dbReference type="EMBL" id="GAH26147.1"/>
    </source>
</evidence>
<gene>
    <name evidence="1" type="ORF">S03H2_05449</name>
</gene>
<proteinExistence type="predicted"/>
<protein>
    <submittedName>
        <fullName evidence="1">Uncharacterized protein</fullName>
    </submittedName>
</protein>
<dbReference type="AlphaFoldDB" id="X1E0U2"/>
<name>X1E0U2_9ZZZZ</name>